<evidence type="ECO:0000313" key="3">
    <source>
        <dbReference type="Proteomes" id="UP000583556"/>
    </source>
</evidence>
<dbReference type="CDD" id="cd05154">
    <property type="entry name" value="ACAD10_11_N-like"/>
    <property type="match status" value="1"/>
</dbReference>
<dbReference type="RefSeq" id="WP_169493212.1">
    <property type="nucleotide sequence ID" value="NZ_JABBGM010000003.1"/>
</dbReference>
<dbReference type="Proteomes" id="UP000583556">
    <property type="component" value="Unassembled WGS sequence"/>
</dbReference>
<reference evidence="2 3" key="1">
    <citation type="submission" date="2020-04" db="EMBL/GenBank/DDBJ databases">
        <title>Novosphingobium sp. TW-4 isolated from soil.</title>
        <authorList>
            <person name="Dahal R.H."/>
            <person name="Chaudhary D.K."/>
        </authorList>
    </citation>
    <scope>NUCLEOTIDE SEQUENCE [LARGE SCALE GENOMIC DNA]</scope>
    <source>
        <strain evidence="2 3">TW-4</strain>
    </source>
</reference>
<dbReference type="PANTHER" id="PTHR47829:SF1">
    <property type="entry name" value="HAD FAMILY PHOSPHATASE"/>
    <property type="match status" value="1"/>
</dbReference>
<dbReference type="PANTHER" id="PTHR47829">
    <property type="entry name" value="HYDROLASE, PUTATIVE (AFU_ORTHOLOGUE AFUA_1G12880)-RELATED"/>
    <property type="match status" value="1"/>
</dbReference>
<gene>
    <name evidence="2" type="ORF">HHL27_09795</name>
</gene>
<dbReference type="InterPro" id="IPR002575">
    <property type="entry name" value="Aminoglycoside_PTrfase"/>
</dbReference>
<dbReference type="GO" id="GO:0016740">
    <property type="term" value="F:transferase activity"/>
    <property type="evidence" value="ECO:0007669"/>
    <property type="project" value="UniProtKB-KW"/>
</dbReference>
<dbReference type="Gene3D" id="3.30.200.20">
    <property type="entry name" value="Phosphorylase Kinase, domain 1"/>
    <property type="match status" value="1"/>
</dbReference>
<dbReference type="EMBL" id="JABBGM010000003">
    <property type="protein sequence ID" value="NML93959.1"/>
    <property type="molecule type" value="Genomic_DNA"/>
</dbReference>
<feature type="domain" description="Aminoglycoside phosphotransferase" evidence="1">
    <location>
        <begin position="29"/>
        <end position="243"/>
    </location>
</feature>
<dbReference type="InterPro" id="IPR041726">
    <property type="entry name" value="ACAD10_11_N"/>
</dbReference>
<dbReference type="InterPro" id="IPR011009">
    <property type="entry name" value="Kinase-like_dom_sf"/>
</dbReference>
<keyword evidence="3" id="KW-1185">Reference proteome</keyword>
<dbReference type="InterPro" id="IPR052898">
    <property type="entry name" value="ACAD10-like"/>
</dbReference>
<dbReference type="Gene3D" id="3.90.1200.10">
    <property type="match status" value="1"/>
</dbReference>
<name>A0A7Y0BP93_9SPHN</name>
<protein>
    <submittedName>
        <fullName evidence="2">Phosphotransferase family protein</fullName>
    </submittedName>
</protein>
<dbReference type="AlphaFoldDB" id="A0A7Y0BP93"/>
<evidence type="ECO:0000313" key="2">
    <source>
        <dbReference type="EMBL" id="NML93959.1"/>
    </source>
</evidence>
<proteinExistence type="predicted"/>
<evidence type="ECO:0000259" key="1">
    <source>
        <dbReference type="Pfam" id="PF01636"/>
    </source>
</evidence>
<sequence length="335" mass="36515">MEFAMERVKVALGAYLDSVLGVGGQALSIEPIAGGQSNPTFFLTRGDVRMVLRKQPDAAMPSAHAIDREYRIMSALAQSGIAVPKMIHYCSDPAVIGTPFYLMDRIEGRVFNDPALPGVSRQDRGAMYLAMADTLASLHAVDWERLGLADFGRPGDFFDRQVRRWTKQWGLAGAEPSSDIDFLIDWLPRNVPPGDITTIAHGDFRIGNLMFHPTEATVVGVLDWELSTLGHPAADVAYSALGWKLGAAEYMGMADLDPKSLGIPSEAEYLARYHERATHDFAVEPFHSAFSLFRLAVIFEGIAARARQGTATAENASDVGCLAGRFARLAVEQVT</sequence>
<accession>A0A7Y0BP93</accession>
<comment type="caution">
    <text evidence="2">The sequence shown here is derived from an EMBL/GenBank/DDBJ whole genome shotgun (WGS) entry which is preliminary data.</text>
</comment>
<keyword evidence="2" id="KW-0808">Transferase</keyword>
<organism evidence="2 3">
    <name type="scientific">Novosphingobium olei</name>
    <dbReference type="NCBI Taxonomy" id="2728851"/>
    <lineage>
        <taxon>Bacteria</taxon>
        <taxon>Pseudomonadati</taxon>
        <taxon>Pseudomonadota</taxon>
        <taxon>Alphaproteobacteria</taxon>
        <taxon>Sphingomonadales</taxon>
        <taxon>Sphingomonadaceae</taxon>
        <taxon>Novosphingobium</taxon>
    </lineage>
</organism>
<dbReference type="Pfam" id="PF01636">
    <property type="entry name" value="APH"/>
    <property type="match status" value="1"/>
</dbReference>
<dbReference type="SUPFAM" id="SSF56112">
    <property type="entry name" value="Protein kinase-like (PK-like)"/>
    <property type="match status" value="1"/>
</dbReference>